<feature type="transmembrane region" description="Helical" evidence="1">
    <location>
        <begin position="155"/>
        <end position="179"/>
    </location>
</feature>
<reference evidence="2" key="1">
    <citation type="submission" date="2021-01" db="EMBL/GenBank/DDBJ databases">
        <authorList>
            <person name="Li R."/>
            <person name="Bekaert M."/>
        </authorList>
    </citation>
    <scope>NUCLEOTIDE SEQUENCE</scope>
    <source>
        <strain evidence="2">Farmed</strain>
    </source>
</reference>
<comment type="caution">
    <text evidence="2">The sequence shown here is derived from an EMBL/GenBank/DDBJ whole genome shotgun (WGS) entry which is preliminary data.</text>
</comment>
<protein>
    <submittedName>
        <fullName evidence="2">Uncharacterized protein</fullName>
    </submittedName>
</protein>
<evidence type="ECO:0000313" key="2">
    <source>
        <dbReference type="EMBL" id="CAE1328454.1"/>
    </source>
</evidence>
<dbReference type="Proteomes" id="UP000597762">
    <property type="component" value="Unassembled WGS sequence"/>
</dbReference>
<keyword evidence="1" id="KW-0472">Membrane</keyword>
<keyword evidence="1" id="KW-0812">Transmembrane</keyword>
<feature type="transmembrane region" description="Helical" evidence="1">
    <location>
        <begin position="110"/>
        <end position="134"/>
    </location>
</feature>
<evidence type="ECO:0000256" key="1">
    <source>
        <dbReference type="SAM" id="Phobius"/>
    </source>
</evidence>
<dbReference type="EMBL" id="CAHIKZ030005529">
    <property type="protein sequence ID" value="CAE1328454.1"/>
    <property type="molecule type" value="Genomic_DNA"/>
</dbReference>
<sequence length="180" mass="21234">MLAPQVFILSTLSTPLLFFVDGGDKNGSPLKYIASEKWKVFFSHGSKNSNFFFIHLYLRCLFSPLFVCSFICNTFPFRPLSFLISSLFFLNFFFHLCLYSLPILVDLLDFSFFFTFSFFLSFFFIICYFSPNFLPYFSFIYSSKYLVNSPSFHRIFSFSFLRFFSSNASFTISSFLFFLN</sequence>
<keyword evidence="1" id="KW-1133">Transmembrane helix</keyword>
<proteinExistence type="predicted"/>
<name>A0A812ELD5_ACAPH</name>
<dbReference type="AlphaFoldDB" id="A0A812ELD5"/>
<evidence type="ECO:0000313" key="3">
    <source>
        <dbReference type="Proteomes" id="UP000597762"/>
    </source>
</evidence>
<accession>A0A812ELD5</accession>
<gene>
    <name evidence="2" type="ORF">SPHA_78100</name>
</gene>
<keyword evidence="3" id="KW-1185">Reference proteome</keyword>
<organism evidence="2 3">
    <name type="scientific">Acanthosepion pharaonis</name>
    <name type="common">Pharaoh cuttlefish</name>
    <name type="synonym">Sepia pharaonis</name>
    <dbReference type="NCBI Taxonomy" id="158019"/>
    <lineage>
        <taxon>Eukaryota</taxon>
        <taxon>Metazoa</taxon>
        <taxon>Spiralia</taxon>
        <taxon>Lophotrochozoa</taxon>
        <taxon>Mollusca</taxon>
        <taxon>Cephalopoda</taxon>
        <taxon>Coleoidea</taxon>
        <taxon>Decapodiformes</taxon>
        <taxon>Sepiida</taxon>
        <taxon>Sepiina</taxon>
        <taxon>Sepiidae</taxon>
        <taxon>Acanthosepion</taxon>
    </lineage>
</organism>
<feature type="transmembrane region" description="Helical" evidence="1">
    <location>
        <begin position="82"/>
        <end position="104"/>
    </location>
</feature>
<feature type="transmembrane region" description="Helical" evidence="1">
    <location>
        <begin position="52"/>
        <end position="75"/>
    </location>
</feature>